<gene>
    <name evidence="3" type="ORF">PHLCEN_2v4291</name>
</gene>
<comment type="caution">
    <text evidence="3">The sequence shown here is derived from an EMBL/GenBank/DDBJ whole genome shotgun (WGS) entry which is preliminary data.</text>
</comment>
<reference evidence="3 4" key="1">
    <citation type="submission" date="2018-02" db="EMBL/GenBank/DDBJ databases">
        <title>Genome sequence of the basidiomycete white-rot fungus Phlebia centrifuga.</title>
        <authorList>
            <person name="Granchi Z."/>
            <person name="Peng M."/>
            <person name="de Vries R.P."/>
            <person name="Hilden K."/>
            <person name="Makela M.R."/>
            <person name="Grigoriev I."/>
            <person name="Riley R."/>
        </authorList>
    </citation>
    <scope>NUCLEOTIDE SEQUENCE [LARGE SCALE GENOMIC DNA]</scope>
    <source>
        <strain evidence="3 4">FBCC195</strain>
    </source>
</reference>
<dbReference type="EMBL" id="MLYV02000433">
    <property type="protein sequence ID" value="PSR97584.1"/>
    <property type="molecule type" value="Genomic_DNA"/>
</dbReference>
<dbReference type="Proteomes" id="UP000186601">
    <property type="component" value="Unassembled WGS sequence"/>
</dbReference>
<evidence type="ECO:0000256" key="1">
    <source>
        <dbReference type="SAM" id="MobiDB-lite"/>
    </source>
</evidence>
<sequence length="178" mass="19790">MPSHREEYVALLDERQLSSPVELEKERVREGAPSERATGSIHLVTTILCIFVLLDVAVYGYIVQLLRASNIDTGSLELRNSYIGLDELYHETTLVNSSRHEPIINLARRVGQVSSTDPHKPSPVDAHRMLTPFGLMAPPDRNLLVSSDVSQILFVEPHHSNSEPSHPADSHNTPVQSD</sequence>
<evidence type="ECO:0000256" key="2">
    <source>
        <dbReference type="SAM" id="Phobius"/>
    </source>
</evidence>
<organism evidence="3 4">
    <name type="scientific">Hermanssonia centrifuga</name>
    <dbReference type="NCBI Taxonomy" id="98765"/>
    <lineage>
        <taxon>Eukaryota</taxon>
        <taxon>Fungi</taxon>
        <taxon>Dikarya</taxon>
        <taxon>Basidiomycota</taxon>
        <taxon>Agaricomycotina</taxon>
        <taxon>Agaricomycetes</taxon>
        <taxon>Polyporales</taxon>
        <taxon>Meruliaceae</taxon>
        <taxon>Hermanssonia</taxon>
    </lineage>
</organism>
<keyword evidence="2" id="KW-1133">Transmembrane helix</keyword>
<evidence type="ECO:0000313" key="3">
    <source>
        <dbReference type="EMBL" id="PSR97584.1"/>
    </source>
</evidence>
<protein>
    <submittedName>
        <fullName evidence="3">Uncharacterized protein</fullName>
    </submittedName>
</protein>
<dbReference type="OrthoDB" id="61113at2759"/>
<keyword evidence="2" id="KW-0472">Membrane</keyword>
<feature type="transmembrane region" description="Helical" evidence="2">
    <location>
        <begin position="41"/>
        <end position="62"/>
    </location>
</feature>
<name>A0A2R6PVF8_9APHY</name>
<feature type="region of interest" description="Disordered" evidence="1">
    <location>
        <begin position="158"/>
        <end position="178"/>
    </location>
</feature>
<keyword evidence="4" id="KW-1185">Reference proteome</keyword>
<evidence type="ECO:0000313" key="4">
    <source>
        <dbReference type="Proteomes" id="UP000186601"/>
    </source>
</evidence>
<feature type="compositionally biased region" description="Basic and acidic residues" evidence="1">
    <location>
        <begin position="158"/>
        <end position="169"/>
    </location>
</feature>
<proteinExistence type="predicted"/>
<keyword evidence="2" id="KW-0812">Transmembrane</keyword>
<dbReference type="AlphaFoldDB" id="A0A2R6PVF8"/>
<accession>A0A2R6PVF8</accession>